<dbReference type="SMART" id="SM00430">
    <property type="entry name" value="HOLI"/>
    <property type="match status" value="1"/>
</dbReference>
<keyword evidence="9" id="KW-0675">Receptor</keyword>
<evidence type="ECO:0000256" key="1">
    <source>
        <dbReference type="ARBA" id="ARBA00004123"/>
    </source>
</evidence>
<feature type="coiled-coil region" evidence="11">
    <location>
        <begin position="388"/>
        <end position="415"/>
    </location>
</feature>
<evidence type="ECO:0000256" key="2">
    <source>
        <dbReference type="ARBA" id="ARBA00005993"/>
    </source>
</evidence>
<dbReference type="PANTHER" id="PTHR24083">
    <property type="entry name" value="NUCLEAR HORMONE RECEPTOR"/>
    <property type="match status" value="1"/>
</dbReference>
<evidence type="ECO:0000256" key="5">
    <source>
        <dbReference type="ARBA" id="ARBA00022833"/>
    </source>
</evidence>
<comment type="caution">
    <text evidence="15">The sequence shown here is derived from an EMBL/GenBank/DDBJ whole genome shotgun (WGS) entry which is preliminary data.</text>
</comment>
<dbReference type="InterPro" id="IPR035500">
    <property type="entry name" value="NHR-like_dom_sf"/>
</dbReference>
<evidence type="ECO:0000256" key="4">
    <source>
        <dbReference type="ARBA" id="ARBA00022771"/>
    </source>
</evidence>
<dbReference type="Gene3D" id="3.30.50.10">
    <property type="entry name" value="Erythroid Transcription Factor GATA-1, subunit A"/>
    <property type="match status" value="1"/>
</dbReference>
<keyword evidence="3" id="KW-0479">Metal-binding</keyword>
<organism evidence="15 16">
    <name type="scientific">Caenorhabditis bovis</name>
    <dbReference type="NCBI Taxonomy" id="2654633"/>
    <lineage>
        <taxon>Eukaryota</taxon>
        <taxon>Metazoa</taxon>
        <taxon>Ecdysozoa</taxon>
        <taxon>Nematoda</taxon>
        <taxon>Chromadorea</taxon>
        <taxon>Rhabditida</taxon>
        <taxon>Rhabditina</taxon>
        <taxon>Rhabditomorpha</taxon>
        <taxon>Rhabditoidea</taxon>
        <taxon>Rhabditidae</taxon>
        <taxon>Peloderinae</taxon>
        <taxon>Caenorhabditis</taxon>
    </lineage>
</organism>
<dbReference type="EMBL" id="CADEPM010000002">
    <property type="protein sequence ID" value="CAB3400240.1"/>
    <property type="molecule type" value="Genomic_DNA"/>
</dbReference>
<dbReference type="Proteomes" id="UP000494206">
    <property type="component" value="Unassembled WGS sequence"/>
</dbReference>
<dbReference type="GO" id="GO:0005634">
    <property type="term" value="C:nucleus"/>
    <property type="evidence" value="ECO:0007669"/>
    <property type="project" value="UniProtKB-SubCell"/>
</dbReference>
<dbReference type="InterPro" id="IPR050274">
    <property type="entry name" value="Nuclear_hormone_rcpt_NR2"/>
</dbReference>
<keyword evidence="5" id="KW-0862">Zinc</keyword>
<dbReference type="Gene3D" id="1.10.565.10">
    <property type="entry name" value="Retinoid X Receptor"/>
    <property type="match status" value="1"/>
</dbReference>
<dbReference type="PROSITE" id="PS51843">
    <property type="entry name" value="NR_LBD"/>
    <property type="match status" value="1"/>
</dbReference>
<feature type="coiled-coil region" evidence="11">
    <location>
        <begin position="27"/>
        <end position="54"/>
    </location>
</feature>
<comment type="similarity">
    <text evidence="2">Belongs to the nuclear hormone receptor family.</text>
</comment>
<feature type="domain" description="NR LBD" evidence="14">
    <location>
        <begin position="614"/>
        <end position="831"/>
    </location>
</feature>
<dbReference type="InterPro" id="IPR001628">
    <property type="entry name" value="Znf_hrmn_rcpt"/>
</dbReference>
<keyword evidence="8" id="KW-0804">Transcription</keyword>
<accession>A0A8S1ELK9</accession>
<evidence type="ECO:0000256" key="8">
    <source>
        <dbReference type="ARBA" id="ARBA00023163"/>
    </source>
</evidence>
<evidence type="ECO:0000259" key="14">
    <source>
        <dbReference type="PROSITE" id="PS51843"/>
    </source>
</evidence>
<proteinExistence type="inferred from homology"/>
<dbReference type="SUPFAM" id="SSF57716">
    <property type="entry name" value="Glucocorticoid receptor-like (DNA-binding domain)"/>
    <property type="match status" value="1"/>
</dbReference>
<evidence type="ECO:0000256" key="11">
    <source>
        <dbReference type="SAM" id="Coils"/>
    </source>
</evidence>
<keyword evidence="7" id="KW-0238">DNA-binding</keyword>
<name>A0A8S1ELK9_9PELO</name>
<dbReference type="CDD" id="cd06157">
    <property type="entry name" value="NR_LBD"/>
    <property type="match status" value="1"/>
</dbReference>
<dbReference type="InterPro" id="IPR001723">
    <property type="entry name" value="Nuclear_hrmn_rcpt"/>
</dbReference>
<evidence type="ECO:0000256" key="10">
    <source>
        <dbReference type="ARBA" id="ARBA00023242"/>
    </source>
</evidence>
<dbReference type="GO" id="GO:0000978">
    <property type="term" value="F:RNA polymerase II cis-regulatory region sequence-specific DNA binding"/>
    <property type="evidence" value="ECO:0007669"/>
    <property type="project" value="InterPro"/>
</dbReference>
<dbReference type="SMART" id="SM00399">
    <property type="entry name" value="ZnF_C4"/>
    <property type="match status" value="1"/>
</dbReference>
<feature type="domain" description="Nuclear receptor" evidence="13">
    <location>
        <begin position="441"/>
        <end position="518"/>
    </location>
</feature>
<dbReference type="FunFam" id="3.30.50.10:FF:000030">
    <property type="entry name" value="Nuclear Hormone Receptor family"/>
    <property type="match status" value="1"/>
</dbReference>
<comment type="subcellular location">
    <subcellularLocation>
        <location evidence="1">Nucleus</location>
    </subcellularLocation>
</comment>
<dbReference type="OrthoDB" id="9984314at2759"/>
<evidence type="ECO:0008006" key="17">
    <source>
        <dbReference type="Google" id="ProtNLM"/>
    </source>
</evidence>
<dbReference type="CDD" id="cd06960">
    <property type="entry name" value="NR_DBD_HNF4A"/>
    <property type="match status" value="1"/>
</dbReference>
<dbReference type="PROSITE" id="PS00031">
    <property type="entry name" value="NUCLEAR_REC_DBD_1"/>
    <property type="match status" value="1"/>
</dbReference>
<keyword evidence="16" id="KW-1185">Reference proteome</keyword>
<evidence type="ECO:0000256" key="7">
    <source>
        <dbReference type="ARBA" id="ARBA00023125"/>
    </source>
</evidence>
<dbReference type="PROSITE" id="PS51030">
    <property type="entry name" value="NUCLEAR_REC_DBD_2"/>
    <property type="match status" value="1"/>
</dbReference>
<dbReference type="SUPFAM" id="SSF48508">
    <property type="entry name" value="Nuclear receptor ligand-binding domain"/>
    <property type="match status" value="1"/>
</dbReference>
<keyword evidence="4" id="KW-0863">Zinc-finger</keyword>
<evidence type="ECO:0000256" key="9">
    <source>
        <dbReference type="ARBA" id="ARBA00023170"/>
    </source>
</evidence>
<gene>
    <name evidence="15" type="ORF">CBOVIS_LOCUS3220</name>
</gene>
<dbReference type="Pfam" id="PF00105">
    <property type="entry name" value="zf-C4"/>
    <property type="match status" value="1"/>
</dbReference>
<keyword evidence="6" id="KW-0805">Transcription regulation</keyword>
<dbReference type="InterPro" id="IPR000536">
    <property type="entry name" value="Nucl_hrmn_rcpt_lig-bd"/>
</dbReference>
<dbReference type="AlphaFoldDB" id="A0A8S1ELK9"/>
<keyword evidence="11" id="KW-0175">Coiled coil</keyword>
<dbReference type="Pfam" id="PF00104">
    <property type="entry name" value="Hormone_recep"/>
    <property type="match status" value="1"/>
</dbReference>
<evidence type="ECO:0000313" key="16">
    <source>
        <dbReference type="Proteomes" id="UP000494206"/>
    </source>
</evidence>
<evidence type="ECO:0000256" key="3">
    <source>
        <dbReference type="ARBA" id="ARBA00022723"/>
    </source>
</evidence>
<evidence type="ECO:0000256" key="12">
    <source>
        <dbReference type="SAM" id="MobiDB-lite"/>
    </source>
</evidence>
<dbReference type="PRINTS" id="PR00398">
    <property type="entry name" value="STRDHORMONER"/>
</dbReference>
<feature type="region of interest" description="Disordered" evidence="12">
    <location>
        <begin position="212"/>
        <end position="249"/>
    </location>
</feature>
<dbReference type="InterPro" id="IPR013088">
    <property type="entry name" value="Znf_NHR/GATA"/>
</dbReference>
<evidence type="ECO:0000259" key="13">
    <source>
        <dbReference type="PROSITE" id="PS51030"/>
    </source>
</evidence>
<dbReference type="InterPro" id="IPR049636">
    <property type="entry name" value="HNF4-like_DBD"/>
</dbReference>
<evidence type="ECO:0000313" key="15">
    <source>
        <dbReference type="EMBL" id="CAB3400240.1"/>
    </source>
</evidence>
<sequence length="831" mass="97424">MSSATVKRARVTARIAESEGLSLPTSSEKTQELVKIIEEKRKKLDKKCSEYEKICKNIKNHQKRKAGLDVDKKSLTIKLDEIEAISKKNRERIEYNRTTERQKYSELNQLLNKWTELNKTEADLAESLKIDSKNAENLDEKCRIITLQLNQLGDKIESIEKEISQIENGFESDLKTEQTLENYLRRLVEDVFLNQRRLEDIHIGTSRGRANFRQTEKELREQKRKHRRLSSQISVQSSSLDENDSDNQSMKRDILNQLEEKWRNMRDEFEEKEKELGNLLVMLPQSIRQLREFEDERILFENEKKVLTDQIRSRKQIAEKLEQNYKIIRSFAKTVDKDELEKLTKEENYWKMRVDEILSEIQKLQRMENEAALTNGQLRNNLALLKPYEEEYQEFEKLNETYKQMQLENSRKEIRKSSEKLIQNGDIQIVTFRNLPSNVCPSVCSVCGDRASGYHYEVPSCNGCKTFFRRTVLSQRKYECKNGNKCFNILPKEKRCTCRACRFEKCVEVGMNPYAIQSSTSFESNTIVREIVEKRKSSEDIVEAKTVKVSSLNIKPTVEQTVSRMIDELIYLEFKLEAFRFCAFNPKRDDYKDLESTLEMQSLISIADRVGPMPNWPLENEHCKEENLDELKKKIECGLLQDRKHWLAYDVLTTVEYAKTFPFLHKLNKQDKIILLRAVTLKVMHLHQAFFSYSQKFETIVHPDGTTPPFFRNKPKELPRPLLDMNSTVIMLQRNNLHKHEYVLFKAITLCNPSLTGLSQYAVEIVTKEKEKYTDALFRYCMKAHGNHGPARFAALLALSSALENMQKSHEDFVKNLESFDSMISLLVHIT</sequence>
<dbReference type="PRINTS" id="PR00047">
    <property type="entry name" value="STROIDFINGER"/>
</dbReference>
<dbReference type="GO" id="GO:0003700">
    <property type="term" value="F:DNA-binding transcription factor activity"/>
    <property type="evidence" value="ECO:0007669"/>
    <property type="project" value="InterPro"/>
</dbReference>
<evidence type="ECO:0000256" key="6">
    <source>
        <dbReference type="ARBA" id="ARBA00023015"/>
    </source>
</evidence>
<keyword evidence="10" id="KW-0539">Nucleus</keyword>
<feature type="compositionally biased region" description="Low complexity" evidence="12">
    <location>
        <begin position="230"/>
        <end position="239"/>
    </location>
</feature>
<protein>
    <recommendedName>
        <fullName evidence="17">Nuclear receptor domain-containing protein</fullName>
    </recommendedName>
</protein>
<dbReference type="GO" id="GO:0008270">
    <property type="term" value="F:zinc ion binding"/>
    <property type="evidence" value="ECO:0007669"/>
    <property type="project" value="UniProtKB-KW"/>
</dbReference>
<reference evidence="15 16" key="1">
    <citation type="submission" date="2020-04" db="EMBL/GenBank/DDBJ databases">
        <authorList>
            <person name="Laetsch R D."/>
            <person name="Stevens L."/>
            <person name="Kumar S."/>
            <person name="Blaxter L. M."/>
        </authorList>
    </citation>
    <scope>NUCLEOTIDE SEQUENCE [LARGE SCALE GENOMIC DNA]</scope>
</reference>